<evidence type="ECO:0000313" key="1">
    <source>
        <dbReference type="EMBL" id="PSG87258.1"/>
    </source>
</evidence>
<dbReference type="RefSeq" id="WP_106680885.1">
    <property type="nucleotide sequence ID" value="NZ_JACHWV010000002.1"/>
</dbReference>
<name>A0A2T1N6P0_9FLAO</name>
<organism evidence="1 2">
    <name type="scientific">Mesoflavibacter zeaxanthinifaciens subsp. sabulilitoris</name>
    <dbReference type="NCBI Taxonomy" id="1520893"/>
    <lineage>
        <taxon>Bacteria</taxon>
        <taxon>Pseudomonadati</taxon>
        <taxon>Bacteroidota</taxon>
        <taxon>Flavobacteriia</taxon>
        <taxon>Flavobacteriales</taxon>
        <taxon>Flavobacteriaceae</taxon>
        <taxon>Mesoflavibacter</taxon>
    </lineage>
</organism>
<sequence length="243" mass="28123">MKKKLESELISIAHRILKLGGKEDVNKMHAEVAALYEKLTVLKFANENFEDDKPTIGDDSSFFGMLDTAFNNRISDNIEVDNKTYINLDDTENEEITEPLMEKIKDMVAQMPEETQKVDELLEEVIPKKNYHKNDFEDITAGFEEMPVFEPVTNQTNPEKKSLNDRFKSSLNIGLNDKLAFIKHLFDGSAEDYNRVLSQLNTTSDLTEATHLIRNVVKPDYNNWEGKEDYETRFMQIIEARFN</sequence>
<accession>A0A2T1N6P0</accession>
<keyword evidence="2" id="KW-1185">Reference proteome</keyword>
<dbReference type="EMBL" id="PXOT01000027">
    <property type="protein sequence ID" value="PSG87258.1"/>
    <property type="molecule type" value="Genomic_DNA"/>
</dbReference>
<dbReference type="OrthoDB" id="1100725at2"/>
<dbReference type="AlphaFoldDB" id="A0A2T1N6P0"/>
<proteinExistence type="predicted"/>
<reference evidence="1 2" key="1">
    <citation type="submission" date="2018-03" db="EMBL/GenBank/DDBJ databases">
        <title>Mesoflavibacter sp. HG37 and Mesoflavibacter sp. HG96 sp.nov., two marine bacteria isolated from seawater of Western Pacific Ocean.</title>
        <authorList>
            <person name="Cheng H."/>
            <person name="Wu Y.-H."/>
            <person name="Guo L.-L."/>
            <person name="Xu X.-W."/>
        </authorList>
    </citation>
    <scope>NUCLEOTIDE SEQUENCE [LARGE SCALE GENOMIC DNA]</scope>
    <source>
        <strain evidence="1 2">KCTC 42117</strain>
    </source>
</reference>
<comment type="caution">
    <text evidence="1">The sequence shown here is derived from an EMBL/GenBank/DDBJ whole genome shotgun (WGS) entry which is preliminary data.</text>
</comment>
<protein>
    <submittedName>
        <fullName evidence="1">Uncharacterized protein</fullName>
    </submittedName>
</protein>
<gene>
    <name evidence="1" type="ORF">C7H61_14250</name>
</gene>
<dbReference type="Proteomes" id="UP000238430">
    <property type="component" value="Unassembled WGS sequence"/>
</dbReference>
<evidence type="ECO:0000313" key="2">
    <source>
        <dbReference type="Proteomes" id="UP000238430"/>
    </source>
</evidence>